<reference evidence="1" key="1">
    <citation type="submission" date="2022-04" db="EMBL/GenBank/DDBJ databases">
        <title>Genome of the entomopathogenic fungus Entomophthora muscae.</title>
        <authorList>
            <person name="Elya C."/>
            <person name="Lovett B.R."/>
            <person name="Lee E."/>
            <person name="Macias A.M."/>
            <person name="Hajek A.E."/>
            <person name="De Bivort B.L."/>
            <person name="Kasson M.T."/>
            <person name="De Fine Licht H.H."/>
            <person name="Stajich J.E."/>
        </authorList>
    </citation>
    <scope>NUCLEOTIDE SEQUENCE</scope>
    <source>
        <strain evidence="1">Berkeley</strain>
    </source>
</reference>
<protein>
    <submittedName>
        <fullName evidence="1">Uncharacterized protein</fullName>
    </submittedName>
</protein>
<organism evidence="1 2">
    <name type="scientific">Entomophthora muscae</name>
    <dbReference type="NCBI Taxonomy" id="34485"/>
    <lineage>
        <taxon>Eukaryota</taxon>
        <taxon>Fungi</taxon>
        <taxon>Fungi incertae sedis</taxon>
        <taxon>Zoopagomycota</taxon>
        <taxon>Entomophthoromycotina</taxon>
        <taxon>Entomophthoromycetes</taxon>
        <taxon>Entomophthorales</taxon>
        <taxon>Entomophthoraceae</taxon>
        <taxon>Entomophthora</taxon>
    </lineage>
</organism>
<proteinExistence type="predicted"/>
<dbReference type="Proteomes" id="UP001165960">
    <property type="component" value="Unassembled WGS sequence"/>
</dbReference>
<keyword evidence="2" id="KW-1185">Reference proteome</keyword>
<dbReference type="EMBL" id="QTSX02001657">
    <property type="protein sequence ID" value="KAJ9079771.1"/>
    <property type="molecule type" value="Genomic_DNA"/>
</dbReference>
<gene>
    <name evidence="1" type="ORF">DSO57_1032062</name>
</gene>
<evidence type="ECO:0000313" key="2">
    <source>
        <dbReference type="Proteomes" id="UP001165960"/>
    </source>
</evidence>
<evidence type="ECO:0000313" key="1">
    <source>
        <dbReference type="EMBL" id="KAJ9079771.1"/>
    </source>
</evidence>
<comment type="caution">
    <text evidence="1">The sequence shown here is derived from an EMBL/GenBank/DDBJ whole genome shotgun (WGS) entry which is preliminary data.</text>
</comment>
<accession>A0ACC2TZ99</accession>
<sequence>MNEQLDHYYRNYTMNLDKNLTQRSANRKRKSSLANVLQPIQTLKKPVLYPFIENEQGDDSNELHFEPTTLPDSSLTDLFNNDTVSPELSSSTASEKKLAFPIFTKQFIEHHRSQESEVQKIVSHVNHSRKQTKLLQRKNAFTVQQGQAAERNCRELRANNAQIKDYLRNFRAELIPLMSQLEIGLGNSVPSPNNPEAMNHLAFTTTQDLVSYLKDLGRRIWEFGADDDFPVPTPLRPVIILNRCI</sequence>
<name>A0ACC2TZ99_9FUNG</name>